<dbReference type="Proteomes" id="UP000190648">
    <property type="component" value="Unassembled WGS sequence"/>
</dbReference>
<dbReference type="EMBL" id="LSYS01001797">
    <property type="protein sequence ID" value="OPJ87062.1"/>
    <property type="molecule type" value="Genomic_DNA"/>
</dbReference>
<feature type="domain" description="DAAF9 PH" evidence="2">
    <location>
        <begin position="133"/>
        <end position="176"/>
    </location>
</feature>
<keyword evidence="4" id="KW-1185">Reference proteome</keyword>
<evidence type="ECO:0000259" key="1">
    <source>
        <dbReference type="Pfam" id="PF25203"/>
    </source>
</evidence>
<dbReference type="Pfam" id="PF25203">
    <property type="entry name" value="PB_DAAF9"/>
    <property type="match status" value="1"/>
</dbReference>
<organism evidence="3 4">
    <name type="scientific">Patagioenas fasciata monilis</name>
    <dbReference type="NCBI Taxonomy" id="372326"/>
    <lineage>
        <taxon>Eukaryota</taxon>
        <taxon>Metazoa</taxon>
        <taxon>Chordata</taxon>
        <taxon>Craniata</taxon>
        <taxon>Vertebrata</taxon>
        <taxon>Euteleostomi</taxon>
        <taxon>Archelosauria</taxon>
        <taxon>Archosauria</taxon>
        <taxon>Dinosauria</taxon>
        <taxon>Saurischia</taxon>
        <taxon>Theropoda</taxon>
        <taxon>Coelurosauria</taxon>
        <taxon>Aves</taxon>
        <taxon>Neognathae</taxon>
        <taxon>Neoaves</taxon>
        <taxon>Columbimorphae</taxon>
        <taxon>Columbiformes</taxon>
        <taxon>Columbidae</taxon>
        <taxon>Patagioenas</taxon>
    </lineage>
</organism>
<dbReference type="STRING" id="372326.A0A1V4KRK4"/>
<evidence type="ECO:0000259" key="2">
    <source>
        <dbReference type="Pfam" id="PF26246"/>
    </source>
</evidence>
<dbReference type="PANTHER" id="PTHR33664">
    <property type="entry name" value="RCG26366"/>
    <property type="match status" value="1"/>
</dbReference>
<evidence type="ECO:0000313" key="4">
    <source>
        <dbReference type="Proteomes" id="UP000190648"/>
    </source>
</evidence>
<dbReference type="OrthoDB" id="72033at2759"/>
<evidence type="ECO:0000313" key="3">
    <source>
        <dbReference type="EMBL" id="OPJ87062.1"/>
    </source>
</evidence>
<gene>
    <name evidence="3" type="ORF">AV530_008526</name>
</gene>
<reference evidence="3 4" key="1">
    <citation type="submission" date="2016-02" db="EMBL/GenBank/DDBJ databases">
        <title>Band-tailed pigeon sequencing and assembly.</title>
        <authorList>
            <person name="Soares A.E."/>
            <person name="Novak B.J."/>
            <person name="Rice E.S."/>
            <person name="O'Connell B."/>
            <person name="Chang D."/>
            <person name="Weber S."/>
            <person name="Shapiro B."/>
        </authorList>
    </citation>
    <scope>NUCLEOTIDE SEQUENCE [LARGE SCALE GENOMIC DNA]</scope>
    <source>
        <strain evidence="3">BTP2013</strain>
        <tissue evidence="3">Blood</tissue>
    </source>
</reference>
<comment type="caution">
    <text evidence="3">The sequence shown here is derived from an EMBL/GenBank/DDBJ whole genome shotgun (WGS) entry which is preliminary data.</text>
</comment>
<sequence>MGKDILFSISFFQAKEAAEQVLVSALDTLHLTQLKSALRSKIVFQIQAVNNHGRITPLDNEDSLCLIKTASMMVFDIPDLLTGRGCLGSVVFSESFLTSQIQVKEKDGSISSETSHVILTAAVPRFASWLVEDSDVKLSEKAQHILKEDKSFLGTLLTGGDGVYICSSHPQATPAEAPSPSSRIAVRALNLFLRHVGLLRDGQQGFADLGGGFFHR</sequence>
<name>A0A1V4KRK4_PATFA</name>
<proteinExistence type="predicted"/>
<protein>
    <submittedName>
        <fullName evidence="3">Uncharacterized protein</fullName>
    </submittedName>
</protein>
<accession>A0A1V4KRK4</accession>
<dbReference type="InterPro" id="IPR058843">
    <property type="entry name" value="PH_DAAF9"/>
</dbReference>
<dbReference type="Pfam" id="PF26246">
    <property type="entry name" value="PH_DAAF9"/>
    <property type="match status" value="1"/>
</dbReference>
<dbReference type="AlphaFoldDB" id="A0A1V4KRK4"/>
<feature type="domain" description="DAAF9 pita-bread-like" evidence="1">
    <location>
        <begin position="9"/>
        <end position="117"/>
    </location>
</feature>
<dbReference type="InterPro" id="IPR058844">
    <property type="entry name" value="PB_DAAF9"/>
</dbReference>
<dbReference type="PANTHER" id="PTHR33664:SF1">
    <property type="entry name" value="DYNEIN AXONEMAL ASSEMBLY FACTOR 9"/>
    <property type="match status" value="1"/>
</dbReference>
<dbReference type="InterPro" id="IPR040342">
    <property type="entry name" value="DNAAF9"/>
</dbReference>